<keyword evidence="2" id="KW-1133">Transmembrane helix</keyword>
<evidence type="ECO:0000256" key="1">
    <source>
        <dbReference type="SAM" id="MobiDB-lite"/>
    </source>
</evidence>
<feature type="transmembrane region" description="Helical" evidence="2">
    <location>
        <begin position="85"/>
        <end position="109"/>
    </location>
</feature>
<dbReference type="AlphaFoldDB" id="A0A7S1HUS4"/>
<reference evidence="4" key="1">
    <citation type="submission" date="2021-01" db="EMBL/GenBank/DDBJ databases">
        <authorList>
            <person name="Corre E."/>
            <person name="Pelletier E."/>
            <person name="Niang G."/>
            <person name="Scheremetjew M."/>
            <person name="Finn R."/>
            <person name="Kale V."/>
            <person name="Holt S."/>
            <person name="Cochrane G."/>
            <person name="Meng A."/>
            <person name="Brown T."/>
            <person name="Cohen L."/>
        </authorList>
    </citation>
    <scope>NUCLEOTIDE SEQUENCE</scope>
    <source>
        <strain evidence="4">NIES-381</strain>
    </source>
</reference>
<evidence type="ECO:0000256" key="2">
    <source>
        <dbReference type="SAM" id="Phobius"/>
    </source>
</evidence>
<proteinExistence type="predicted"/>
<dbReference type="EMBL" id="HBGA01008112">
    <property type="protein sequence ID" value="CAD8991900.1"/>
    <property type="molecule type" value="Transcribed_RNA"/>
</dbReference>
<evidence type="ECO:0000313" key="4">
    <source>
        <dbReference type="EMBL" id="CAD8991900.1"/>
    </source>
</evidence>
<keyword evidence="2" id="KW-0472">Membrane</keyword>
<feature type="signal peptide" evidence="3">
    <location>
        <begin position="1"/>
        <end position="23"/>
    </location>
</feature>
<accession>A0A7S1HUS4</accession>
<feature type="region of interest" description="Disordered" evidence="1">
    <location>
        <begin position="131"/>
        <end position="158"/>
    </location>
</feature>
<evidence type="ECO:0000256" key="3">
    <source>
        <dbReference type="SAM" id="SignalP"/>
    </source>
</evidence>
<keyword evidence="3" id="KW-0732">Signal</keyword>
<feature type="chain" id="PRO_5031352535" evidence="3">
    <location>
        <begin position="24"/>
        <end position="290"/>
    </location>
</feature>
<keyword evidence="2" id="KW-0812">Transmembrane</keyword>
<gene>
    <name evidence="4" type="ORF">EGYM00392_LOCUS2945</name>
</gene>
<sequence>MAISTLLFLTLALLHCSVTLCQAVEEETGLCETMADEKCHCGSCPWLYSLTDVCTDQTLKYCVEGGYFKGGEKEHDCCSYSILKILIIAVAATILCACWMCLVAAIVVLRRRQRKRRQQKALDVPDAVPLTAMQEGPYDPPMQERTPREYPTQPRGMPYVPQGFQYDMSTDPYADMDRQGASAGQAARNSFERYQQELLREAGGPVRNPNDFSNIEYPTKPDRLETPQETVLASTVERTTEGYAAPAATVVMGQSDLAMDMSPRASQYLYEASDSVGQGVLMMPDEFDTR</sequence>
<organism evidence="4">
    <name type="scientific">Eutreptiella gymnastica</name>
    <dbReference type="NCBI Taxonomy" id="73025"/>
    <lineage>
        <taxon>Eukaryota</taxon>
        <taxon>Discoba</taxon>
        <taxon>Euglenozoa</taxon>
        <taxon>Euglenida</taxon>
        <taxon>Spirocuta</taxon>
        <taxon>Euglenophyceae</taxon>
        <taxon>Eutreptiales</taxon>
        <taxon>Eutreptiaceae</taxon>
        <taxon>Eutreptiella</taxon>
    </lineage>
</organism>
<name>A0A7S1HUS4_9EUGL</name>
<protein>
    <submittedName>
        <fullName evidence="4">Uncharacterized protein</fullName>
    </submittedName>
</protein>